<reference evidence="8 9" key="1">
    <citation type="journal article" date="2019" name="Nat. Med.">
        <title>A library of human gut bacterial isolates paired with longitudinal multiomics data enables mechanistic microbiome research.</title>
        <authorList>
            <person name="Poyet M."/>
            <person name="Groussin M."/>
            <person name="Gibbons S.M."/>
            <person name="Avila-Pacheco J."/>
            <person name="Jiang X."/>
            <person name="Kearney S.M."/>
            <person name="Perrotta A.R."/>
            <person name="Berdy B."/>
            <person name="Zhao S."/>
            <person name="Lieberman T.D."/>
            <person name="Swanson P.K."/>
            <person name="Smith M."/>
            <person name="Roesemann S."/>
            <person name="Alexander J.E."/>
            <person name="Rich S.A."/>
            <person name="Livny J."/>
            <person name="Vlamakis H."/>
            <person name="Clish C."/>
            <person name="Bullock K."/>
            <person name="Deik A."/>
            <person name="Scott J."/>
            <person name="Pierce K.A."/>
            <person name="Xavier R.J."/>
            <person name="Alm E.J."/>
        </authorList>
    </citation>
    <scope>NUCLEOTIDE SEQUENCE [LARGE SCALE GENOMIC DNA]</scope>
    <source>
        <strain evidence="8 9">BIOML-A110</strain>
    </source>
</reference>
<gene>
    <name evidence="8" type="ORF">GAY76_20010</name>
</gene>
<dbReference type="EMBL" id="WDAX01000068">
    <property type="protein sequence ID" value="KAB6567572.1"/>
    <property type="molecule type" value="Genomic_DNA"/>
</dbReference>
<dbReference type="Proteomes" id="UP000462922">
    <property type="component" value="Unassembled WGS sequence"/>
</dbReference>
<dbReference type="AlphaFoldDB" id="A0A174SY26"/>
<evidence type="ECO:0000256" key="7">
    <source>
        <dbReference type="PROSITE-ProRule" id="PRU01360"/>
    </source>
</evidence>
<evidence type="ECO:0000256" key="1">
    <source>
        <dbReference type="ARBA" id="ARBA00004571"/>
    </source>
</evidence>
<dbReference type="GO" id="GO:0009279">
    <property type="term" value="C:cell outer membrane"/>
    <property type="evidence" value="ECO:0007669"/>
    <property type="project" value="UniProtKB-SubCell"/>
</dbReference>
<dbReference type="InterPro" id="IPR036942">
    <property type="entry name" value="Beta-barrel_TonB_sf"/>
</dbReference>
<keyword evidence="5 7" id="KW-0472">Membrane</keyword>
<dbReference type="PROSITE" id="PS52016">
    <property type="entry name" value="TONB_DEPENDENT_REC_3"/>
    <property type="match status" value="1"/>
</dbReference>
<dbReference type="SUPFAM" id="SSF49464">
    <property type="entry name" value="Carboxypeptidase regulatory domain-like"/>
    <property type="match status" value="1"/>
</dbReference>
<name>A0A174SY26_PHOVU</name>
<comment type="similarity">
    <text evidence="7">Belongs to the TonB-dependent receptor family.</text>
</comment>
<evidence type="ECO:0000256" key="6">
    <source>
        <dbReference type="ARBA" id="ARBA00023237"/>
    </source>
</evidence>
<sequence length="995" mass="110621">MKTVKNMKQSRFILFVLSFLMMSIGNVYAQNIIVTGTVLDSTGEPVIGANVKVAGNSSVGTITDFEGNFSLSLPADIKKLEISYIGMLSQETVIKPGTPVKVILKEDTEELDEVVVIGYGTVKKRDLTGSMTSIKQADIVAVPTTNALESLQGKVAGLDMTKSSGQTGSGLSFSIRGNRSLNASNAPLIIVDGVPYGTDIDINPNVIESMEILKDASSTAIYGSRGANGVILITTKKGAVGKTKVSYNGYYSSNSVAAYPDRMNLSEWADFKREAYRTDGQWAGPEDDAKIFGSAYDAIKANQNVDWVDMLMQTGSQMSHSINISNGTEKTTFNLAFEYMSEDGLVKLDNMDRYNATLSLSHKLTDNLKLNANVVYTYLDQNIRRDPFNRSIYYAPYGDVYNEDGSINVLPFNDGQTISPIAEEVPGAYKNNRLTSHLVGNVGATWNIIKDLTLTSTFGFDKKDVRTGHFADTYTLDGAGNYSLADVTNHSDVNWSWENTLAYSFTLGKHNLSLMAGNALYKNVAEEYKGAGHNLISSTMLFYNLGGLQDSQQISSNYVQTTMASFFGRINYKFNEKYLMTVTLRQDGSSVLAKDHQWGFFPSVALAWRMNEENFLKNIEQLSNLKLRLSYGISGNSAVSAYQTQGGLGKTMYAYLINNTENGAYGYYPALTPNYNLGWEKTATANIGIDFGFFNNRISGSLDIYQQKTSDLLMQKKVPSSTGYSLAWDNVGKTENKGVELVINTQNFNQKDFSWNTDYTFTLNREKITELAGGIDRDISNGWFVGHSIKTHYGLEKIGIWQLDEAEEAAKYGEKPGRIKIKDQNKDGSIDNDNDRVILGSETPDFVMGLNNTFKYKNFDLRVFMYWRQGQMLHSEANGYGSYRIQGDPGIKVNYWTPENPTNEFPRPEKSYSDSSKLDALGYVDGSYLKIKEITLGYQLPKSWIEKIHASNIRIYCSLKNFFTFSHLDDYDPERGGSLSYPMTKQAVFGINVDF</sequence>
<evidence type="ECO:0000256" key="4">
    <source>
        <dbReference type="ARBA" id="ARBA00022692"/>
    </source>
</evidence>
<keyword evidence="8" id="KW-0675">Receptor</keyword>
<dbReference type="Gene3D" id="2.170.130.10">
    <property type="entry name" value="TonB-dependent receptor, plug domain"/>
    <property type="match status" value="1"/>
</dbReference>
<comment type="subcellular location">
    <subcellularLocation>
        <location evidence="1 7">Cell outer membrane</location>
        <topology evidence="1 7">Multi-pass membrane protein</topology>
    </subcellularLocation>
</comment>
<dbReference type="InterPro" id="IPR037066">
    <property type="entry name" value="Plug_dom_sf"/>
</dbReference>
<dbReference type="Pfam" id="PF13715">
    <property type="entry name" value="CarbopepD_reg_2"/>
    <property type="match status" value="1"/>
</dbReference>
<evidence type="ECO:0000256" key="5">
    <source>
        <dbReference type="ARBA" id="ARBA00023136"/>
    </source>
</evidence>
<proteinExistence type="inferred from homology"/>
<protein>
    <submittedName>
        <fullName evidence="8">TonB-dependent receptor</fullName>
    </submittedName>
</protein>
<evidence type="ECO:0000313" key="8">
    <source>
        <dbReference type="EMBL" id="KAB6567572.1"/>
    </source>
</evidence>
<accession>A0A174SY26</accession>
<dbReference type="SUPFAM" id="SSF56935">
    <property type="entry name" value="Porins"/>
    <property type="match status" value="1"/>
</dbReference>
<dbReference type="InterPro" id="IPR012910">
    <property type="entry name" value="Plug_dom"/>
</dbReference>
<evidence type="ECO:0000313" key="9">
    <source>
        <dbReference type="Proteomes" id="UP000462922"/>
    </source>
</evidence>
<keyword evidence="4 7" id="KW-0812">Transmembrane</keyword>
<dbReference type="Pfam" id="PF07715">
    <property type="entry name" value="Plug"/>
    <property type="match status" value="1"/>
</dbReference>
<comment type="caution">
    <text evidence="8">The sequence shown here is derived from an EMBL/GenBank/DDBJ whole genome shotgun (WGS) entry which is preliminary data.</text>
</comment>
<dbReference type="Gene3D" id="2.60.40.1120">
    <property type="entry name" value="Carboxypeptidase-like, regulatory domain"/>
    <property type="match status" value="1"/>
</dbReference>
<dbReference type="InterPro" id="IPR008969">
    <property type="entry name" value="CarboxyPept-like_regulatory"/>
</dbReference>
<evidence type="ECO:0000256" key="2">
    <source>
        <dbReference type="ARBA" id="ARBA00022448"/>
    </source>
</evidence>
<dbReference type="InterPro" id="IPR023997">
    <property type="entry name" value="TonB-dep_OMP_SusC/RagA_CS"/>
</dbReference>
<dbReference type="InterPro" id="IPR039426">
    <property type="entry name" value="TonB-dep_rcpt-like"/>
</dbReference>
<evidence type="ECO:0000256" key="3">
    <source>
        <dbReference type="ARBA" id="ARBA00022452"/>
    </source>
</evidence>
<dbReference type="NCBIfam" id="TIGR04056">
    <property type="entry name" value="OMP_RagA_SusC"/>
    <property type="match status" value="1"/>
</dbReference>
<dbReference type="Gene3D" id="2.40.170.20">
    <property type="entry name" value="TonB-dependent receptor, beta-barrel domain"/>
    <property type="match status" value="1"/>
</dbReference>
<keyword evidence="2 7" id="KW-0813">Transport</keyword>
<keyword evidence="3 7" id="KW-1134">Transmembrane beta strand</keyword>
<dbReference type="NCBIfam" id="TIGR04057">
    <property type="entry name" value="SusC_RagA_signa"/>
    <property type="match status" value="1"/>
</dbReference>
<dbReference type="FunFam" id="2.170.130.10:FF:000008">
    <property type="entry name" value="SusC/RagA family TonB-linked outer membrane protein"/>
    <property type="match status" value="1"/>
</dbReference>
<keyword evidence="6 7" id="KW-0998">Cell outer membrane</keyword>
<organism evidence="8 9">
    <name type="scientific">Phocaeicola vulgatus</name>
    <name type="common">Bacteroides vulgatus</name>
    <dbReference type="NCBI Taxonomy" id="821"/>
    <lineage>
        <taxon>Bacteria</taxon>
        <taxon>Pseudomonadati</taxon>
        <taxon>Bacteroidota</taxon>
        <taxon>Bacteroidia</taxon>
        <taxon>Bacteroidales</taxon>
        <taxon>Bacteroidaceae</taxon>
        <taxon>Phocaeicola</taxon>
    </lineage>
</organism>
<dbReference type="InterPro" id="IPR023996">
    <property type="entry name" value="TonB-dep_OMP_SusC/RagA"/>
</dbReference>